<gene>
    <name evidence="2" type="ORF">HPP92_001350</name>
</gene>
<evidence type="ECO:0000313" key="2">
    <source>
        <dbReference type="EMBL" id="KAG0501278.1"/>
    </source>
</evidence>
<proteinExistence type="predicted"/>
<protein>
    <submittedName>
        <fullName evidence="2">Uncharacterized protein</fullName>
    </submittedName>
</protein>
<evidence type="ECO:0000313" key="3">
    <source>
        <dbReference type="Proteomes" id="UP000639772"/>
    </source>
</evidence>
<comment type="caution">
    <text evidence="2">The sequence shown here is derived from an EMBL/GenBank/DDBJ whole genome shotgun (WGS) entry which is preliminary data.</text>
</comment>
<name>A0A835VLG5_VANPL</name>
<reference evidence="2 3" key="1">
    <citation type="journal article" date="2020" name="Nat. Food">
        <title>A phased Vanilla planifolia genome enables genetic improvement of flavour and production.</title>
        <authorList>
            <person name="Hasing T."/>
            <person name="Tang H."/>
            <person name="Brym M."/>
            <person name="Khazi F."/>
            <person name="Huang T."/>
            <person name="Chambers A.H."/>
        </authorList>
    </citation>
    <scope>NUCLEOTIDE SEQUENCE [LARGE SCALE GENOMIC DNA]</scope>
    <source>
        <tissue evidence="2">Leaf</tissue>
    </source>
</reference>
<organism evidence="2 3">
    <name type="scientific">Vanilla planifolia</name>
    <name type="common">Vanilla</name>
    <dbReference type="NCBI Taxonomy" id="51239"/>
    <lineage>
        <taxon>Eukaryota</taxon>
        <taxon>Viridiplantae</taxon>
        <taxon>Streptophyta</taxon>
        <taxon>Embryophyta</taxon>
        <taxon>Tracheophyta</taxon>
        <taxon>Spermatophyta</taxon>
        <taxon>Magnoliopsida</taxon>
        <taxon>Liliopsida</taxon>
        <taxon>Asparagales</taxon>
        <taxon>Orchidaceae</taxon>
        <taxon>Vanilloideae</taxon>
        <taxon>Vanilleae</taxon>
        <taxon>Vanilla</taxon>
    </lineage>
</organism>
<dbReference type="Proteomes" id="UP000639772">
    <property type="component" value="Chromosome 1"/>
</dbReference>
<dbReference type="EMBL" id="JADCNM010000001">
    <property type="protein sequence ID" value="KAG0501278.1"/>
    <property type="molecule type" value="Genomic_DNA"/>
</dbReference>
<accession>A0A835VLG5</accession>
<feature type="region of interest" description="Disordered" evidence="1">
    <location>
        <begin position="1"/>
        <end position="48"/>
    </location>
</feature>
<sequence>MGRQGAKIWSSSERARQSCRGRRRRGGGDGGRDRRVRRRGRREGVNRRDAWAPGEFLAEIGRELRVGNSFTGRQVETESIQRVGKTGGPEEEISVAEDFNICIFSLRYDSASSINKESREAEADDSSDTL</sequence>
<evidence type="ECO:0000256" key="1">
    <source>
        <dbReference type="SAM" id="MobiDB-lite"/>
    </source>
</evidence>
<dbReference type="AlphaFoldDB" id="A0A835VLG5"/>